<comment type="caution">
    <text evidence="1">The sequence shown here is derived from an EMBL/GenBank/DDBJ whole genome shotgun (WGS) entry which is preliminary data.</text>
</comment>
<dbReference type="EMBL" id="JAIWYP010000013">
    <property type="protein sequence ID" value="KAH3720308.1"/>
    <property type="molecule type" value="Genomic_DNA"/>
</dbReference>
<proteinExistence type="predicted"/>
<sequence length="61" mass="6531">MNKKEGNVEAAQLALDVLEERGDYLPPKAILGKVVRVSLLECTATGVGEITCLSKPSCGKW</sequence>
<keyword evidence="2" id="KW-1185">Reference proteome</keyword>
<name>A0A9D4CA32_DREPO</name>
<evidence type="ECO:0000313" key="2">
    <source>
        <dbReference type="Proteomes" id="UP000828390"/>
    </source>
</evidence>
<dbReference type="AlphaFoldDB" id="A0A9D4CA32"/>
<protein>
    <submittedName>
        <fullName evidence="1">Uncharacterized protein</fullName>
    </submittedName>
</protein>
<evidence type="ECO:0000313" key="1">
    <source>
        <dbReference type="EMBL" id="KAH3720308.1"/>
    </source>
</evidence>
<reference evidence="1" key="1">
    <citation type="journal article" date="2019" name="bioRxiv">
        <title>The Genome of the Zebra Mussel, Dreissena polymorpha: A Resource for Invasive Species Research.</title>
        <authorList>
            <person name="McCartney M.A."/>
            <person name="Auch B."/>
            <person name="Kono T."/>
            <person name="Mallez S."/>
            <person name="Zhang Y."/>
            <person name="Obille A."/>
            <person name="Becker A."/>
            <person name="Abrahante J.E."/>
            <person name="Garbe J."/>
            <person name="Badalamenti J.P."/>
            <person name="Herman A."/>
            <person name="Mangelson H."/>
            <person name="Liachko I."/>
            <person name="Sullivan S."/>
            <person name="Sone E.D."/>
            <person name="Koren S."/>
            <person name="Silverstein K.A.T."/>
            <person name="Beckman K.B."/>
            <person name="Gohl D.M."/>
        </authorList>
    </citation>
    <scope>NUCLEOTIDE SEQUENCE</scope>
    <source>
        <strain evidence="1">Duluth1</strain>
        <tissue evidence="1">Whole animal</tissue>
    </source>
</reference>
<reference evidence="1" key="2">
    <citation type="submission" date="2020-11" db="EMBL/GenBank/DDBJ databases">
        <authorList>
            <person name="McCartney M.A."/>
            <person name="Auch B."/>
            <person name="Kono T."/>
            <person name="Mallez S."/>
            <person name="Becker A."/>
            <person name="Gohl D.M."/>
            <person name="Silverstein K.A.T."/>
            <person name="Koren S."/>
            <person name="Bechman K.B."/>
            <person name="Herman A."/>
            <person name="Abrahante J.E."/>
            <person name="Garbe J."/>
        </authorList>
    </citation>
    <scope>NUCLEOTIDE SEQUENCE</scope>
    <source>
        <strain evidence="1">Duluth1</strain>
        <tissue evidence="1">Whole animal</tissue>
    </source>
</reference>
<organism evidence="1 2">
    <name type="scientific">Dreissena polymorpha</name>
    <name type="common">Zebra mussel</name>
    <name type="synonym">Mytilus polymorpha</name>
    <dbReference type="NCBI Taxonomy" id="45954"/>
    <lineage>
        <taxon>Eukaryota</taxon>
        <taxon>Metazoa</taxon>
        <taxon>Spiralia</taxon>
        <taxon>Lophotrochozoa</taxon>
        <taxon>Mollusca</taxon>
        <taxon>Bivalvia</taxon>
        <taxon>Autobranchia</taxon>
        <taxon>Heteroconchia</taxon>
        <taxon>Euheterodonta</taxon>
        <taxon>Imparidentia</taxon>
        <taxon>Neoheterodontei</taxon>
        <taxon>Myida</taxon>
        <taxon>Dreissenoidea</taxon>
        <taxon>Dreissenidae</taxon>
        <taxon>Dreissena</taxon>
    </lineage>
</organism>
<dbReference type="Proteomes" id="UP000828390">
    <property type="component" value="Unassembled WGS sequence"/>
</dbReference>
<gene>
    <name evidence="1" type="ORF">DPMN_063205</name>
</gene>
<accession>A0A9D4CA32</accession>